<proteinExistence type="predicted"/>
<dbReference type="EMBL" id="AJLR01000142">
    <property type="protein sequence ID" value="EKN63579.1"/>
    <property type="molecule type" value="Genomic_DNA"/>
</dbReference>
<evidence type="ECO:0008006" key="3">
    <source>
        <dbReference type="Google" id="ProtNLM"/>
    </source>
</evidence>
<evidence type="ECO:0000313" key="2">
    <source>
        <dbReference type="Proteomes" id="UP000006315"/>
    </source>
</evidence>
<dbReference type="RefSeq" id="WP_003332761.1">
    <property type="nucleotide sequence ID" value="NZ_AJLR01000142.1"/>
</dbReference>
<protein>
    <recommendedName>
        <fullName evidence="3">Hydrolase</fullName>
    </recommendedName>
</protein>
<dbReference type="PATRIC" id="fig|1131731.3.peg.3361"/>
<name>K6D5M0_SCHAZ</name>
<sequence length="112" mass="12927">MEKQTYYISVGSRGISQIKTGTPFELEIEATDEEIRALRGVFDEMYTADVSGFVRAHIPFLEYHNDPENDKMDRELMNVYQMLYDLGKTETKQHIESMGILTNLDGENHSTM</sequence>
<comment type="caution">
    <text evidence="1">The sequence shown here is derived from an EMBL/GenBank/DDBJ whole genome shotgun (WGS) entry which is preliminary data.</text>
</comment>
<organism evidence="1 2">
    <name type="scientific">Schinkia azotoformans LMG 9581</name>
    <dbReference type="NCBI Taxonomy" id="1131731"/>
    <lineage>
        <taxon>Bacteria</taxon>
        <taxon>Bacillati</taxon>
        <taxon>Bacillota</taxon>
        <taxon>Bacilli</taxon>
        <taxon>Bacillales</taxon>
        <taxon>Bacillaceae</taxon>
        <taxon>Calidifontibacillus/Schinkia group</taxon>
        <taxon>Schinkia</taxon>
    </lineage>
</organism>
<evidence type="ECO:0000313" key="1">
    <source>
        <dbReference type="EMBL" id="EKN63579.1"/>
    </source>
</evidence>
<dbReference type="GeneID" id="89468690"/>
<reference evidence="1 2" key="1">
    <citation type="journal article" date="2012" name="Front. Microbiol.">
        <title>Redundancy and modularity in membrane-associated dissimilatory nitrate reduction in Bacillus.</title>
        <authorList>
            <person name="Heylen K."/>
            <person name="Keltjens J."/>
        </authorList>
    </citation>
    <scope>NUCLEOTIDE SEQUENCE [LARGE SCALE GENOMIC DNA]</scope>
    <source>
        <strain evidence="1 2">LMG 9581</strain>
    </source>
</reference>
<keyword evidence="2" id="KW-1185">Reference proteome</keyword>
<gene>
    <name evidence="1" type="ORF">BAZO_16474</name>
</gene>
<dbReference type="AlphaFoldDB" id="K6D5M0"/>
<dbReference type="STRING" id="1131731.BAZO_16474"/>
<accession>K6D5M0</accession>
<dbReference type="Proteomes" id="UP000006315">
    <property type="component" value="Unassembled WGS sequence"/>
</dbReference>